<dbReference type="EC" id="6.4.1.4" evidence="3"/>
<dbReference type="PROSITE" id="PS50980">
    <property type="entry name" value="COA_CT_NTER"/>
    <property type="match status" value="1"/>
</dbReference>
<evidence type="ECO:0000256" key="6">
    <source>
        <dbReference type="ARBA" id="ARBA00052347"/>
    </source>
</evidence>
<dbReference type="AlphaFoldDB" id="A0A423VWQ0"/>
<dbReference type="Proteomes" id="UP000283895">
    <property type="component" value="Unassembled WGS sequence"/>
</dbReference>
<sequence>MSTSIRSSRRALSSRLTRPLPRIHSHSHSHSSPRPGLPCQPRPIFPTGNGTKRTIATFTPPHQAQAISTIQSVIDTSSDEFKENKQAMDEAMARLAELTRKVQQGGPPKAREKHLARRKMLPRDRVTALIDPGTTFLELSPLAGHELYPEADVPAGGIITGVGVVEGVTCVIVANDSTVKGGTYYPITVKKHLRAQEVARENKLPCIYLVDSGGANLPHQSDVFPDRDHFGRIFYNQARMSAQGIPQVSVVMGPCTAGGAYVPAMSDETIIVQDQGHIFLAGPPLVQAATGERVTAEELGGGSMHSSVSGVTDYLAVDDAHAIVLARRCVANLNWPGSSSSSGGKDSSKEPPEPLYPPSELLGIAPTNLRRPLPIREVIARTVDASAFSEFKRDYGTTLVTGFARIYGQQVGIVANDGILFSASALKGAHFVELCAQRGVPLVFLQNISGFMVGADAERGGIAKDGAKLVTAVACADVPKFTVVVGGSYGAGNYGMCGRAYSPRFLWMWPNARIGVMGGEQLAAVMETVGKKVDGGLRERIERESDAVYSSARLWDDGVIPPQHTRRYLGLGLRAAMSGRNEVKPGDTKFGVFRM</sequence>
<feature type="domain" description="CoA carboxyltransferase N-terminal" evidence="8">
    <location>
        <begin position="88"/>
        <end position="345"/>
    </location>
</feature>
<dbReference type="FunFam" id="3.90.226.10:FF:000004">
    <property type="entry name" value="Methylcrotonoyl-CoA carboxylase beta chain"/>
    <property type="match status" value="1"/>
</dbReference>
<comment type="similarity">
    <text evidence="1">Belongs to the AccD/PCCB family.</text>
</comment>
<evidence type="ECO:0000256" key="5">
    <source>
        <dbReference type="ARBA" id="ARBA00031404"/>
    </source>
</evidence>
<evidence type="ECO:0000313" key="11">
    <source>
        <dbReference type="Proteomes" id="UP000283895"/>
    </source>
</evidence>
<dbReference type="UniPathway" id="UPA00363">
    <property type="reaction ID" value="UER00861"/>
</dbReference>
<feature type="region of interest" description="Disordered" evidence="7">
    <location>
        <begin position="336"/>
        <end position="361"/>
    </location>
</feature>
<evidence type="ECO:0000256" key="7">
    <source>
        <dbReference type="SAM" id="MobiDB-lite"/>
    </source>
</evidence>
<dbReference type="GO" id="GO:0005739">
    <property type="term" value="C:mitochondrion"/>
    <property type="evidence" value="ECO:0007669"/>
    <property type="project" value="TreeGrafter"/>
</dbReference>
<evidence type="ECO:0000259" key="9">
    <source>
        <dbReference type="PROSITE" id="PS50989"/>
    </source>
</evidence>
<dbReference type="Pfam" id="PF01039">
    <property type="entry name" value="Carboxyl_trans"/>
    <property type="match status" value="1"/>
</dbReference>
<dbReference type="PROSITE" id="PS50989">
    <property type="entry name" value="COA_CT_CTER"/>
    <property type="match status" value="1"/>
</dbReference>
<dbReference type="InterPro" id="IPR011763">
    <property type="entry name" value="COA_CT_C"/>
</dbReference>
<evidence type="ECO:0000256" key="3">
    <source>
        <dbReference type="ARBA" id="ARBA00026116"/>
    </source>
</evidence>
<reference evidence="10 11" key="1">
    <citation type="submission" date="2015-09" db="EMBL/GenBank/DDBJ databases">
        <title>Host preference determinants of Valsa canker pathogens revealed by comparative genomics.</title>
        <authorList>
            <person name="Yin Z."/>
            <person name="Huang L."/>
        </authorList>
    </citation>
    <scope>NUCLEOTIDE SEQUENCE [LARGE SCALE GENOMIC DNA]</scope>
    <source>
        <strain evidence="10 11">03-1</strain>
    </source>
</reference>
<feature type="domain" description="CoA carboxyltransferase C-terminal" evidence="9">
    <location>
        <begin position="357"/>
        <end position="588"/>
    </location>
</feature>
<proteinExistence type="inferred from homology"/>
<accession>A0A423VWQ0</accession>
<dbReference type="InterPro" id="IPR034733">
    <property type="entry name" value="AcCoA_carboxyl_beta"/>
</dbReference>
<keyword evidence="11" id="KW-1185">Reference proteome</keyword>
<comment type="catalytic activity">
    <reaction evidence="6">
        <text>3-methylbut-2-enoyl-CoA + hydrogencarbonate + ATP = 3-methyl-(2E)-glutaconyl-CoA + ADP + phosphate + H(+)</text>
        <dbReference type="Rhea" id="RHEA:13589"/>
        <dbReference type="ChEBI" id="CHEBI:15378"/>
        <dbReference type="ChEBI" id="CHEBI:17544"/>
        <dbReference type="ChEBI" id="CHEBI:30616"/>
        <dbReference type="ChEBI" id="CHEBI:43474"/>
        <dbReference type="ChEBI" id="CHEBI:57344"/>
        <dbReference type="ChEBI" id="CHEBI:57346"/>
        <dbReference type="ChEBI" id="CHEBI:456216"/>
        <dbReference type="EC" id="6.4.1.4"/>
    </reaction>
</comment>
<dbReference type="STRING" id="356882.A0A423VWQ0"/>
<evidence type="ECO:0000259" key="8">
    <source>
        <dbReference type="PROSITE" id="PS50980"/>
    </source>
</evidence>
<comment type="caution">
    <text evidence="10">The sequence shown here is derived from an EMBL/GenBank/DDBJ whole genome shotgun (WGS) entry which is preliminary data.</text>
</comment>
<dbReference type="Gene3D" id="3.90.226.10">
    <property type="entry name" value="2-enoyl-CoA Hydratase, Chain A, domain 1"/>
    <property type="match status" value="2"/>
</dbReference>
<dbReference type="OrthoDB" id="439921at2759"/>
<organism evidence="10 11">
    <name type="scientific">Cytospora schulzeri</name>
    <dbReference type="NCBI Taxonomy" id="448051"/>
    <lineage>
        <taxon>Eukaryota</taxon>
        <taxon>Fungi</taxon>
        <taxon>Dikarya</taxon>
        <taxon>Ascomycota</taxon>
        <taxon>Pezizomycotina</taxon>
        <taxon>Sordariomycetes</taxon>
        <taxon>Sordariomycetidae</taxon>
        <taxon>Diaporthales</taxon>
        <taxon>Cytosporaceae</taxon>
        <taxon>Cytospora</taxon>
    </lineage>
</organism>
<dbReference type="InterPro" id="IPR045190">
    <property type="entry name" value="MCCB/AccD1-like"/>
</dbReference>
<dbReference type="GO" id="GO:0006552">
    <property type="term" value="P:L-leucine catabolic process"/>
    <property type="evidence" value="ECO:0007669"/>
    <property type="project" value="UniProtKB-UniPathway"/>
</dbReference>
<evidence type="ECO:0000256" key="2">
    <source>
        <dbReference type="ARBA" id="ARBA00025711"/>
    </source>
</evidence>
<dbReference type="PANTHER" id="PTHR22855:SF13">
    <property type="entry name" value="METHYLCROTONOYL-COA CARBOXYLASE BETA CHAIN, MITOCHONDRIAL"/>
    <property type="match status" value="1"/>
</dbReference>
<dbReference type="InterPro" id="IPR011762">
    <property type="entry name" value="COA_CT_N"/>
</dbReference>
<dbReference type="FunFam" id="3.90.226.10:FF:000007">
    <property type="entry name" value="Methylcrotonoyl-CoA carboxylase subunit beta"/>
    <property type="match status" value="1"/>
</dbReference>
<evidence type="ECO:0000256" key="4">
    <source>
        <dbReference type="ARBA" id="ARBA00031237"/>
    </source>
</evidence>
<protein>
    <recommendedName>
        <fullName evidence="3">methylcrotonoyl-CoA carboxylase</fullName>
        <ecNumber evidence="3">6.4.1.4</ecNumber>
    </recommendedName>
    <alternativeName>
        <fullName evidence="5">3-methylcrotonyl-CoA carboxylase 2</fullName>
    </alternativeName>
    <alternativeName>
        <fullName evidence="4">3-methylcrotonyl-CoA:carbon dioxide ligase subunit beta</fullName>
    </alternativeName>
</protein>
<dbReference type="InterPro" id="IPR029045">
    <property type="entry name" value="ClpP/crotonase-like_dom_sf"/>
</dbReference>
<evidence type="ECO:0000256" key="1">
    <source>
        <dbReference type="ARBA" id="ARBA00006102"/>
    </source>
</evidence>
<name>A0A423VWQ0_9PEZI</name>
<dbReference type="EMBL" id="LKEA01000036">
    <property type="protein sequence ID" value="ROV95445.1"/>
    <property type="molecule type" value="Genomic_DNA"/>
</dbReference>
<comment type="pathway">
    <text evidence="2">Amino-acid degradation; L-leucine degradation; (S)-3-hydroxy-3-methylglutaryl-CoA from 3-isovaleryl-CoA: step 2/3.</text>
</comment>
<gene>
    <name evidence="10" type="ORF">VMCG_08501</name>
</gene>
<feature type="compositionally biased region" description="Pro residues" evidence="7">
    <location>
        <begin position="35"/>
        <end position="44"/>
    </location>
</feature>
<feature type="region of interest" description="Disordered" evidence="7">
    <location>
        <begin position="1"/>
        <end position="48"/>
    </location>
</feature>
<dbReference type="GO" id="GO:0004485">
    <property type="term" value="F:methylcrotonoyl-CoA carboxylase activity"/>
    <property type="evidence" value="ECO:0007669"/>
    <property type="project" value="UniProtKB-EC"/>
</dbReference>
<dbReference type="SUPFAM" id="SSF52096">
    <property type="entry name" value="ClpP/crotonase"/>
    <property type="match status" value="2"/>
</dbReference>
<evidence type="ECO:0000313" key="10">
    <source>
        <dbReference type="EMBL" id="ROV95445.1"/>
    </source>
</evidence>
<feature type="compositionally biased region" description="Basic residues" evidence="7">
    <location>
        <begin position="21"/>
        <end position="31"/>
    </location>
</feature>
<dbReference type="GO" id="GO:1905202">
    <property type="term" value="C:methylcrotonoyl-CoA carboxylase complex"/>
    <property type="evidence" value="ECO:0007669"/>
    <property type="project" value="TreeGrafter"/>
</dbReference>
<dbReference type="PANTHER" id="PTHR22855">
    <property type="entry name" value="ACETYL, PROPIONYL, PYRUVATE, AND GLUTACONYL CARBOXYLASE-RELATED"/>
    <property type="match status" value="1"/>
</dbReference>
<feature type="compositionally biased region" description="Low complexity" evidence="7">
    <location>
        <begin position="1"/>
        <end position="20"/>
    </location>
</feature>